<dbReference type="InterPro" id="IPR023198">
    <property type="entry name" value="PGP-like_dom2"/>
</dbReference>
<dbReference type="NCBIfam" id="TIGR01509">
    <property type="entry name" value="HAD-SF-IA-v3"/>
    <property type="match status" value="1"/>
</dbReference>
<dbReference type="RefSeq" id="WP_210664363.1">
    <property type="nucleotide sequence ID" value="NZ_JAGKSP010000036.1"/>
</dbReference>
<protein>
    <submittedName>
        <fullName evidence="1">HAD family hydrolase</fullName>
    </submittedName>
</protein>
<dbReference type="PANTHER" id="PTHR43434:SF1">
    <property type="entry name" value="PHOSPHOGLYCOLATE PHOSPHATASE"/>
    <property type="match status" value="1"/>
</dbReference>
<dbReference type="Proteomes" id="UP000673394">
    <property type="component" value="Unassembled WGS sequence"/>
</dbReference>
<dbReference type="InterPro" id="IPR023214">
    <property type="entry name" value="HAD_sf"/>
</dbReference>
<name>A0ABS5CN09_9BACL</name>
<dbReference type="SFLD" id="SFLDG01129">
    <property type="entry name" value="C1.5:_HAD__Beta-PGM__Phosphata"/>
    <property type="match status" value="1"/>
</dbReference>
<dbReference type="CDD" id="cd16423">
    <property type="entry name" value="HAD_BPGM-like"/>
    <property type="match status" value="1"/>
</dbReference>
<gene>
    <name evidence="1" type="ORF">I8J30_31775</name>
</gene>
<dbReference type="EMBL" id="JAGKSP010000036">
    <property type="protein sequence ID" value="MBP3967259.1"/>
    <property type="molecule type" value="Genomic_DNA"/>
</dbReference>
<dbReference type="GO" id="GO:0016787">
    <property type="term" value="F:hydrolase activity"/>
    <property type="evidence" value="ECO:0007669"/>
    <property type="project" value="UniProtKB-KW"/>
</dbReference>
<evidence type="ECO:0000313" key="2">
    <source>
        <dbReference type="Proteomes" id="UP000673394"/>
    </source>
</evidence>
<accession>A0ABS5CN09</accession>
<keyword evidence="2" id="KW-1185">Reference proteome</keyword>
<evidence type="ECO:0000313" key="1">
    <source>
        <dbReference type="EMBL" id="MBP3967259.1"/>
    </source>
</evidence>
<dbReference type="SFLD" id="SFLDS00003">
    <property type="entry name" value="Haloacid_Dehalogenase"/>
    <property type="match status" value="1"/>
</dbReference>
<dbReference type="InterPro" id="IPR050155">
    <property type="entry name" value="HAD-like_hydrolase_sf"/>
</dbReference>
<dbReference type="Gene3D" id="1.10.150.240">
    <property type="entry name" value="Putative phosphatase, domain 2"/>
    <property type="match status" value="1"/>
</dbReference>
<reference evidence="1 2" key="1">
    <citation type="submission" date="2021-04" db="EMBL/GenBank/DDBJ databases">
        <title>Paenibacillus sp. DLE-14 whole genome sequence.</title>
        <authorList>
            <person name="Ham Y.J."/>
        </authorList>
    </citation>
    <scope>NUCLEOTIDE SEQUENCE [LARGE SCALE GENOMIC DNA]</scope>
    <source>
        <strain evidence="1 2">DLE-14</strain>
    </source>
</reference>
<dbReference type="SUPFAM" id="SSF56784">
    <property type="entry name" value="HAD-like"/>
    <property type="match status" value="1"/>
</dbReference>
<dbReference type="PANTHER" id="PTHR43434">
    <property type="entry name" value="PHOSPHOGLYCOLATE PHOSPHATASE"/>
    <property type="match status" value="1"/>
</dbReference>
<comment type="caution">
    <text evidence="1">The sequence shown here is derived from an EMBL/GenBank/DDBJ whole genome shotgun (WGS) entry which is preliminary data.</text>
</comment>
<dbReference type="InterPro" id="IPR041492">
    <property type="entry name" value="HAD_2"/>
</dbReference>
<dbReference type="InterPro" id="IPR036412">
    <property type="entry name" value="HAD-like_sf"/>
</dbReference>
<dbReference type="Gene3D" id="3.40.50.1000">
    <property type="entry name" value="HAD superfamily/HAD-like"/>
    <property type="match status" value="1"/>
</dbReference>
<proteinExistence type="predicted"/>
<organism evidence="1 2">
    <name type="scientific">Paenibacillus lignilyticus</name>
    <dbReference type="NCBI Taxonomy" id="1172615"/>
    <lineage>
        <taxon>Bacteria</taxon>
        <taxon>Bacillati</taxon>
        <taxon>Bacillota</taxon>
        <taxon>Bacilli</taxon>
        <taxon>Bacillales</taxon>
        <taxon>Paenibacillaceae</taxon>
        <taxon>Paenibacillus</taxon>
    </lineage>
</organism>
<sequence>MSSSTIRAIVFDFDGTLVDTESCAYDAFCRIYEEHGHVLQLESWALCVGTIGGPYDPYNDLQELTGKALDKAALKERFEVLHDEALREVKLRFGVLALLEEAKQLGLRIGLASSSDRGWIDRHLKEQGIADYFEAIYTRDDVELVKPDPALYRLAVEALGVQPFEAVAVEDSLNGLKAAKAAGLRAIAVPNPITSHMDLSQADVQIEGYEDQTLAGLLARLQAVEAE</sequence>
<dbReference type="NCBIfam" id="TIGR01549">
    <property type="entry name" value="HAD-SF-IA-v1"/>
    <property type="match status" value="1"/>
</dbReference>
<dbReference type="SFLD" id="SFLDG01135">
    <property type="entry name" value="C1.5.6:_HAD__Beta-PGM__Phospha"/>
    <property type="match status" value="1"/>
</dbReference>
<dbReference type="InterPro" id="IPR006439">
    <property type="entry name" value="HAD-SF_hydro_IA"/>
</dbReference>
<dbReference type="Pfam" id="PF13419">
    <property type="entry name" value="HAD_2"/>
    <property type="match status" value="1"/>
</dbReference>
<keyword evidence="1" id="KW-0378">Hydrolase</keyword>